<evidence type="ECO:0000313" key="2">
    <source>
        <dbReference type="EMBL" id="GIX92589.1"/>
    </source>
</evidence>
<name>A0AAV4P6C9_CAEEX</name>
<protein>
    <submittedName>
        <fullName evidence="2">Uncharacterized protein</fullName>
    </submittedName>
</protein>
<proteinExistence type="predicted"/>
<dbReference type="EMBL" id="BPLR01004139">
    <property type="protein sequence ID" value="GIX92589.1"/>
    <property type="molecule type" value="Genomic_DNA"/>
</dbReference>
<comment type="caution">
    <text evidence="2">The sequence shown here is derived from an EMBL/GenBank/DDBJ whole genome shotgun (WGS) entry which is preliminary data.</text>
</comment>
<dbReference type="AlphaFoldDB" id="A0AAV4P6C9"/>
<dbReference type="Proteomes" id="UP001054945">
    <property type="component" value="Unassembled WGS sequence"/>
</dbReference>
<gene>
    <name evidence="2" type="ORF">CEXT_173021</name>
</gene>
<keyword evidence="3" id="KW-1185">Reference proteome</keyword>
<reference evidence="2 3" key="1">
    <citation type="submission" date="2021-06" db="EMBL/GenBank/DDBJ databases">
        <title>Caerostris extrusa draft genome.</title>
        <authorList>
            <person name="Kono N."/>
            <person name="Arakawa K."/>
        </authorList>
    </citation>
    <scope>NUCLEOTIDE SEQUENCE [LARGE SCALE GENOMIC DNA]</scope>
</reference>
<feature type="region of interest" description="Disordered" evidence="1">
    <location>
        <begin position="85"/>
        <end position="110"/>
    </location>
</feature>
<evidence type="ECO:0000313" key="3">
    <source>
        <dbReference type="Proteomes" id="UP001054945"/>
    </source>
</evidence>
<sequence>MPFNSLLIPIDITRTKKGENEWRFISLGDDSPRVEIHQERFLKRTTSSIKHNKGVFDNKQEQIVGSGKMCMVILVTPIIRLFQNRPRHRESASDNPRGPEELWAVNRPLN</sequence>
<feature type="compositionally biased region" description="Basic and acidic residues" evidence="1">
    <location>
        <begin position="89"/>
        <end position="100"/>
    </location>
</feature>
<accession>A0AAV4P6C9</accession>
<organism evidence="2 3">
    <name type="scientific">Caerostris extrusa</name>
    <name type="common">Bark spider</name>
    <name type="synonym">Caerostris bankana</name>
    <dbReference type="NCBI Taxonomy" id="172846"/>
    <lineage>
        <taxon>Eukaryota</taxon>
        <taxon>Metazoa</taxon>
        <taxon>Ecdysozoa</taxon>
        <taxon>Arthropoda</taxon>
        <taxon>Chelicerata</taxon>
        <taxon>Arachnida</taxon>
        <taxon>Araneae</taxon>
        <taxon>Araneomorphae</taxon>
        <taxon>Entelegynae</taxon>
        <taxon>Araneoidea</taxon>
        <taxon>Araneidae</taxon>
        <taxon>Caerostris</taxon>
    </lineage>
</organism>
<evidence type="ECO:0000256" key="1">
    <source>
        <dbReference type="SAM" id="MobiDB-lite"/>
    </source>
</evidence>